<dbReference type="PANTHER" id="PTHR24282">
    <property type="entry name" value="CYTOCHROME P450 FAMILY MEMBER"/>
    <property type="match status" value="1"/>
</dbReference>
<comment type="subcellular location">
    <subcellularLocation>
        <location evidence="1">Membrane</location>
    </subcellularLocation>
</comment>
<evidence type="ECO:0000256" key="7">
    <source>
        <dbReference type="ARBA" id="ARBA00023002"/>
    </source>
</evidence>
<keyword evidence="3" id="KW-0349">Heme</keyword>
<comment type="caution">
    <text evidence="11">The sequence shown here is derived from an EMBL/GenBank/DDBJ whole genome shotgun (WGS) entry which is preliminary data.</text>
</comment>
<protein>
    <submittedName>
        <fullName evidence="11">Uncharacterized protein</fullName>
    </submittedName>
</protein>
<dbReference type="Gene3D" id="1.20.120.990">
    <property type="entry name" value="Glycosyltransferase family 88, C-terminal domain"/>
    <property type="match status" value="1"/>
</dbReference>
<dbReference type="AlphaFoldDB" id="A0AAU9NYC1"/>
<evidence type="ECO:0000256" key="8">
    <source>
        <dbReference type="ARBA" id="ARBA00023004"/>
    </source>
</evidence>
<comment type="similarity">
    <text evidence="2">Belongs to the cytochrome P450 family.</text>
</comment>
<accession>A0AAU9NYC1</accession>
<evidence type="ECO:0000313" key="11">
    <source>
        <dbReference type="EMBL" id="CAH1442802.1"/>
    </source>
</evidence>
<proteinExistence type="inferred from homology"/>
<sequence>MCVENSLELDVYKEFNNLSAYVISRTAFSSNFEEGKRVFELQDQLVRIASEAIRSVYIPGFKYLPTKKNRLSWNLQRESKEMITKIIEKNNKTKENPKALLSLLISPYKTGNIEKRLSLDTTRKGCKLPQKIPTNFFCRKIPTE</sequence>
<keyword evidence="5" id="KW-0479">Metal-binding</keyword>
<evidence type="ECO:0000256" key="9">
    <source>
        <dbReference type="ARBA" id="ARBA00023033"/>
    </source>
</evidence>
<dbReference type="Proteomes" id="UP001157418">
    <property type="component" value="Unassembled WGS sequence"/>
</dbReference>
<dbReference type="GO" id="GO:0004497">
    <property type="term" value="F:monooxygenase activity"/>
    <property type="evidence" value="ECO:0007669"/>
    <property type="project" value="UniProtKB-KW"/>
</dbReference>
<keyword evidence="6" id="KW-1133">Transmembrane helix</keyword>
<keyword evidence="10" id="KW-0472">Membrane</keyword>
<evidence type="ECO:0000313" key="12">
    <source>
        <dbReference type="Proteomes" id="UP001157418"/>
    </source>
</evidence>
<evidence type="ECO:0000256" key="5">
    <source>
        <dbReference type="ARBA" id="ARBA00022723"/>
    </source>
</evidence>
<reference evidence="11 12" key="1">
    <citation type="submission" date="2022-01" db="EMBL/GenBank/DDBJ databases">
        <authorList>
            <person name="Xiong W."/>
            <person name="Schranz E."/>
        </authorList>
    </citation>
    <scope>NUCLEOTIDE SEQUENCE [LARGE SCALE GENOMIC DNA]</scope>
</reference>
<keyword evidence="8" id="KW-0408">Iron</keyword>
<dbReference type="InterPro" id="IPR036396">
    <property type="entry name" value="Cyt_P450_sf"/>
</dbReference>
<keyword evidence="12" id="KW-1185">Reference proteome</keyword>
<dbReference type="GO" id="GO:0016020">
    <property type="term" value="C:membrane"/>
    <property type="evidence" value="ECO:0007669"/>
    <property type="project" value="UniProtKB-SubCell"/>
</dbReference>
<evidence type="ECO:0000256" key="4">
    <source>
        <dbReference type="ARBA" id="ARBA00022692"/>
    </source>
</evidence>
<organism evidence="11 12">
    <name type="scientific">Lactuca virosa</name>
    <dbReference type="NCBI Taxonomy" id="75947"/>
    <lineage>
        <taxon>Eukaryota</taxon>
        <taxon>Viridiplantae</taxon>
        <taxon>Streptophyta</taxon>
        <taxon>Embryophyta</taxon>
        <taxon>Tracheophyta</taxon>
        <taxon>Spermatophyta</taxon>
        <taxon>Magnoliopsida</taxon>
        <taxon>eudicotyledons</taxon>
        <taxon>Gunneridae</taxon>
        <taxon>Pentapetalae</taxon>
        <taxon>asterids</taxon>
        <taxon>campanulids</taxon>
        <taxon>Asterales</taxon>
        <taxon>Asteraceae</taxon>
        <taxon>Cichorioideae</taxon>
        <taxon>Cichorieae</taxon>
        <taxon>Lactucinae</taxon>
        <taxon>Lactuca</taxon>
    </lineage>
</organism>
<dbReference type="PANTHER" id="PTHR24282:SF210">
    <property type="entry name" value="CYTOCHROME P450"/>
    <property type="match status" value="1"/>
</dbReference>
<evidence type="ECO:0000256" key="1">
    <source>
        <dbReference type="ARBA" id="ARBA00004370"/>
    </source>
</evidence>
<keyword evidence="4" id="KW-0812">Transmembrane</keyword>
<evidence type="ECO:0000256" key="2">
    <source>
        <dbReference type="ARBA" id="ARBA00010617"/>
    </source>
</evidence>
<evidence type="ECO:0000256" key="10">
    <source>
        <dbReference type="ARBA" id="ARBA00023136"/>
    </source>
</evidence>
<dbReference type="GO" id="GO:0016705">
    <property type="term" value="F:oxidoreductase activity, acting on paired donors, with incorporation or reduction of molecular oxygen"/>
    <property type="evidence" value="ECO:0007669"/>
    <property type="project" value="InterPro"/>
</dbReference>
<keyword evidence="7" id="KW-0560">Oxidoreductase</keyword>
<dbReference type="GO" id="GO:0020037">
    <property type="term" value="F:heme binding"/>
    <property type="evidence" value="ECO:0007669"/>
    <property type="project" value="InterPro"/>
</dbReference>
<dbReference type="SUPFAM" id="SSF48264">
    <property type="entry name" value="Cytochrome P450"/>
    <property type="match status" value="1"/>
</dbReference>
<gene>
    <name evidence="11" type="ORF">LVIROSA_LOCUS28768</name>
</gene>
<evidence type="ECO:0000256" key="3">
    <source>
        <dbReference type="ARBA" id="ARBA00022617"/>
    </source>
</evidence>
<dbReference type="GO" id="GO:0005506">
    <property type="term" value="F:iron ion binding"/>
    <property type="evidence" value="ECO:0007669"/>
    <property type="project" value="InterPro"/>
</dbReference>
<dbReference type="EMBL" id="CAKMRJ010005412">
    <property type="protein sequence ID" value="CAH1442802.1"/>
    <property type="molecule type" value="Genomic_DNA"/>
</dbReference>
<dbReference type="InterPro" id="IPR050665">
    <property type="entry name" value="Cytochrome_P450_Monooxygen"/>
</dbReference>
<evidence type="ECO:0000256" key="6">
    <source>
        <dbReference type="ARBA" id="ARBA00022989"/>
    </source>
</evidence>
<keyword evidence="9" id="KW-0503">Monooxygenase</keyword>
<name>A0AAU9NYC1_9ASTR</name>